<sequence>MHIHSLERWRHDHNFNVDTSEGERRTRLVVLLTAVMMVVEIAAGYLFGSMALLADGWHMGTHVAALAISLFAYRYARQNAENPRFSFGTGKVTALGGFASAISLAMVALLMGVESVERLIAPETIRFNQAILVAVVGLAVNLLSAWLLHGGAAAHHHHHDDHHHGHPHHHDQNLRAAYLHVIADALTSVLAIIALFAGKYFDWIWMDALMGIVGAVLITRWSIGLLKDTSAVLLDSVPSDEIGRRITDAIEGESDNRIVDLHIWQLGPGSYGVIVSLVTHEPRDPEHYKALIRHIHALGHVTVEVTGCEGEACIMPPRQQRH</sequence>
<comment type="caution">
    <text evidence="10">The sequence shown here is derived from an EMBL/GenBank/DDBJ whole genome shotgun (WGS) entry which is preliminary data.</text>
</comment>
<dbReference type="STRING" id="1111735.GCA_000428045_03240"/>
<organism evidence="10 11">
    <name type="scientific">Sedimenticola selenatireducens</name>
    <dbReference type="NCBI Taxonomy" id="191960"/>
    <lineage>
        <taxon>Bacteria</taxon>
        <taxon>Pseudomonadati</taxon>
        <taxon>Pseudomonadota</taxon>
        <taxon>Gammaproteobacteria</taxon>
        <taxon>Chromatiales</taxon>
        <taxon>Sedimenticolaceae</taxon>
        <taxon>Sedimenticola</taxon>
    </lineage>
</organism>
<evidence type="ECO:0000313" key="10">
    <source>
        <dbReference type="EMBL" id="PLX63442.1"/>
    </source>
</evidence>
<dbReference type="InterPro" id="IPR027469">
    <property type="entry name" value="Cation_efflux_TMD_sf"/>
</dbReference>
<keyword evidence="3 8" id="KW-0812">Transmembrane</keyword>
<feature type="transmembrane region" description="Helical" evidence="8">
    <location>
        <begin position="203"/>
        <end position="223"/>
    </location>
</feature>
<keyword evidence="7 8" id="KW-0472">Membrane</keyword>
<dbReference type="RefSeq" id="WP_273437219.1">
    <property type="nucleotide sequence ID" value="NZ_CAXXYC010000003.1"/>
</dbReference>
<dbReference type="GO" id="GO:0006882">
    <property type="term" value="P:intracellular zinc ion homeostasis"/>
    <property type="evidence" value="ECO:0007669"/>
    <property type="project" value="InterPro"/>
</dbReference>
<keyword evidence="2" id="KW-0813">Transport</keyword>
<evidence type="ECO:0000256" key="5">
    <source>
        <dbReference type="ARBA" id="ARBA00022989"/>
    </source>
</evidence>
<feature type="transmembrane region" description="Helical" evidence="8">
    <location>
        <begin position="88"/>
        <end position="110"/>
    </location>
</feature>
<feature type="transmembrane region" description="Helical" evidence="8">
    <location>
        <begin position="59"/>
        <end position="76"/>
    </location>
</feature>
<dbReference type="GO" id="GO:0016020">
    <property type="term" value="C:membrane"/>
    <property type="evidence" value="ECO:0007669"/>
    <property type="project" value="UniProtKB-SubCell"/>
</dbReference>
<evidence type="ECO:0000259" key="9">
    <source>
        <dbReference type="Pfam" id="PF01545"/>
    </source>
</evidence>
<dbReference type="InterPro" id="IPR002524">
    <property type="entry name" value="Cation_efflux"/>
</dbReference>
<proteinExistence type="predicted"/>
<evidence type="ECO:0000256" key="1">
    <source>
        <dbReference type="ARBA" id="ARBA00004141"/>
    </source>
</evidence>
<keyword evidence="4" id="KW-0864">Zinc transport</keyword>
<comment type="subcellular location">
    <subcellularLocation>
        <location evidence="1">Membrane</location>
        <topology evidence="1">Multi-pass membrane protein</topology>
    </subcellularLocation>
</comment>
<evidence type="ECO:0000256" key="7">
    <source>
        <dbReference type="ARBA" id="ARBA00023136"/>
    </source>
</evidence>
<feature type="transmembrane region" description="Helical" evidence="8">
    <location>
        <begin position="177"/>
        <end position="197"/>
    </location>
</feature>
<dbReference type="Gene3D" id="1.20.1510.10">
    <property type="entry name" value="Cation efflux protein transmembrane domain"/>
    <property type="match status" value="1"/>
</dbReference>
<protein>
    <submittedName>
        <fullName evidence="10">Cation transporter</fullName>
    </submittedName>
</protein>
<dbReference type="PANTHER" id="PTHR45755">
    <property type="match status" value="1"/>
</dbReference>
<dbReference type="SUPFAM" id="SSF161111">
    <property type="entry name" value="Cation efflux protein transmembrane domain-like"/>
    <property type="match status" value="1"/>
</dbReference>
<keyword evidence="4" id="KW-0862">Zinc</keyword>
<dbReference type="GO" id="GO:0005385">
    <property type="term" value="F:zinc ion transmembrane transporter activity"/>
    <property type="evidence" value="ECO:0007669"/>
    <property type="project" value="InterPro"/>
</dbReference>
<dbReference type="PANTHER" id="PTHR45755:SF4">
    <property type="entry name" value="ZINC TRANSPORTER 7"/>
    <property type="match status" value="1"/>
</dbReference>
<dbReference type="EMBL" id="PKUN01000001">
    <property type="protein sequence ID" value="PLX63442.1"/>
    <property type="molecule type" value="Genomic_DNA"/>
</dbReference>
<dbReference type="Proteomes" id="UP000235015">
    <property type="component" value="Unassembled WGS sequence"/>
</dbReference>
<name>A0A2N6D170_9GAMM</name>
<keyword evidence="6" id="KW-0406">Ion transport</keyword>
<dbReference type="InterPro" id="IPR058533">
    <property type="entry name" value="Cation_efflux_TM"/>
</dbReference>
<evidence type="ECO:0000313" key="11">
    <source>
        <dbReference type="Proteomes" id="UP000235015"/>
    </source>
</evidence>
<feature type="transmembrane region" description="Helical" evidence="8">
    <location>
        <begin position="28"/>
        <end position="47"/>
    </location>
</feature>
<feature type="domain" description="Cation efflux protein transmembrane" evidence="9">
    <location>
        <begin position="28"/>
        <end position="234"/>
    </location>
</feature>
<accession>A0A2N6D170</accession>
<dbReference type="NCBIfam" id="NF033827">
    <property type="entry name" value="CDF_efflux_DmeF"/>
    <property type="match status" value="1"/>
</dbReference>
<evidence type="ECO:0000256" key="3">
    <source>
        <dbReference type="ARBA" id="ARBA00022692"/>
    </source>
</evidence>
<gene>
    <name evidence="10" type="ORF">C0630_00600</name>
</gene>
<keyword evidence="5 8" id="KW-1133">Transmembrane helix</keyword>
<dbReference type="InterPro" id="IPR045316">
    <property type="entry name" value="Msc2-like"/>
</dbReference>
<evidence type="ECO:0000256" key="8">
    <source>
        <dbReference type="SAM" id="Phobius"/>
    </source>
</evidence>
<dbReference type="NCBIfam" id="TIGR01297">
    <property type="entry name" value="CDF"/>
    <property type="match status" value="1"/>
</dbReference>
<dbReference type="Pfam" id="PF01545">
    <property type="entry name" value="Cation_efflux"/>
    <property type="match status" value="1"/>
</dbReference>
<evidence type="ECO:0000256" key="4">
    <source>
        <dbReference type="ARBA" id="ARBA00022906"/>
    </source>
</evidence>
<evidence type="ECO:0000256" key="6">
    <source>
        <dbReference type="ARBA" id="ARBA00023065"/>
    </source>
</evidence>
<evidence type="ECO:0000256" key="2">
    <source>
        <dbReference type="ARBA" id="ARBA00022448"/>
    </source>
</evidence>
<reference evidence="10 11" key="1">
    <citation type="submission" date="2017-11" db="EMBL/GenBank/DDBJ databases">
        <title>Genome-resolved metagenomics identifies genetic mobility, metabolic interactions, and unexpected diversity in perchlorate-reducing communities.</title>
        <authorList>
            <person name="Barnum T.P."/>
            <person name="Figueroa I.A."/>
            <person name="Carlstrom C.I."/>
            <person name="Lucas L.N."/>
            <person name="Engelbrektson A.L."/>
            <person name="Coates J.D."/>
        </authorList>
    </citation>
    <scope>NUCLEOTIDE SEQUENCE [LARGE SCALE GENOMIC DNA]</scope>
    <source>
        <strain evidence="10">BM301</strain>
    </source>
</reference>
<feature type="transmembrane region" description="Helical" evidence="8">
    <location>
        <begin position="130"/>
        <end position="148"/>
    </location>
</feature>
<dbReference type="AlphaFoldDB" id="A0A2N6D170"/>